<proteinExistence type="predicted"/>
<keyword evidence="3" id="KW-1185">Reference proteome</keyword>
<evidence type="ECO:0000313" key="2">
    <source>
        <dbReference type="EMBL" id="GFY79792.1"/>
    </source>
</evidence>
<gene>
    <name evidence="2" type="primary">wCauA_01470</name>
    <name evidence="2" type="ORF">TNIN_54441</name>
</gene>
<comment type="caution">
    <text evidence="2">The sequence shown here is derived from an EMBL/GenBank/DDBJ whole genome shotgun (WGS) entry which is preliminary data.</text>
</comment>
<reference evidence="2" key="1">
    <citation type="submission" date="2020-08" db="EMBL/GenBank/DDBJ databases">
        <title>Multicomponent nature underlies the extraordinary mechanical properties of spider dragline silk.</title>
        <authorList>
            <person name="Kono N."/>
            <person name="Nakamura H."/>
            <person name="Mori M."/>
            <person name="Yoshida Y."/>
            <person name="Ohtoshi R."/>
            <person name="Malay A.D."/>
            <person name="Moran D.A.P."/>
            <person name="Tomita M."/>
            <person name="Numata K."/>
            <person name="Arakawa K."/>
        </authorList>
    </citation>
    <scope>NUCLEOTIDE SEQUENCE</scope>
</reference>
<sequence length="865" mass="99399">MLPLQNIENSSHKQSGHSSGSGKENHETVVNPRKRGRSVTDKDGTVSKRLRMDVNVTSNEDSEFPKHKYPLLSLAFEDSEIDKFNDIVLRYKKESIHIQIENVDKYYTDNDVNYAKLFTKGKQSFSINNYFDSFVKHLISKLDSSLNEQNFIRQPGFDPTPECIDIEECDILKDFLFTNDNTQGHGFYQFSQDKTREELLKRLEFSSAAQKVMKEGKFSQEKVKEKFLDRLVFAVNQPSREELNSIIKSEMEKNSTTEDDYIALQEKILRDLTAPENDKKLKNYVSGIIYEFNLLMLFLHDMFLHKNMFFINFEGKSRDISNSITINYKDRFTYVKAHNTNSNVGYSQLFPSKQQDNTFSIDKFFILFIEKLREDIEYFIIYTNADLDLTEEKGLKKWQSKDFYPLKLDSIDIQKKKYKILRNCSCINENGLYRFSQEETTREKLLSLLNLPPSLQKEKEEGRLSDENEKEIKEKFLDKLILAVNQPNREELNSVIRNEIDKSNVPYNYEELHEIALRWSESHEFGPITKGIMEKLLEDIKNNRSSYQEIQNKGIDKEIKFAKNVVGKEGIPAFNQFLGFLIKGEGIKYLEVLKSKGINLSNMSSILSEARANAEKAFKDLYNLWFDKQGNKTQYLKTLEKEGINLSNMSSILSGAGANAEKAFKDLYDLWFDGEGNKTQYLKTLKKKGINLSNVSSILHGTKANAAKVFKDLYDLWFDGEGNKTQCLKTLEKEGINLSNMSSILSGARAKAPKAFKDLYNLWFDGEGNKTRYLKALGKEEINLSNMSGILNGAGANAEKAFKGLYDLWFDGEGNKTQYLKTLEKEGINLSNVSSILGGAGANAAKAFKGLYDLWFDKQGNKTQF</sequence>
<protein>
    <submittedName>
        <fullName evidence="2">Uncharacterized protein</fullName>
    </submittedName>
</protein>
<dbReference type="AlphaFoldDB" id="A0A8X7CV13"/>
<evidence type="ECO:0000256" key="1">
    <source>
        <dbReference type="SAM" id="MobiDB-lite"/>
    </source>
</evidence>
<organism evidence="2 3">
    <name type="scientific">Trichonephila inaurata madagascariensis</name>
    <dbReference type="NCBI Taxonomy" id="2747483"/>
    <lineage>
        <taxon>Eukaryota</taxon>
        <taxon>Metazoa</taxon>
        <taxon>Ecdysozoa</taxon>
        <taxon>Arthropoda</taxon>
        <taxon>Chelicerata</taxon>
        <taxon>Arachnida</taxon>
        <taxon>Araneae</taxon>
        <taxon>Araneomorphae</taxon>
        <taxon>Entelegynae</taxon>
        <taxon>Araneoidea</taxon>
        <taxon>Nephilidae</taxon>
        <taxon>Trichonephila</taxon>
        <taxon>Trichonephila inaurata</taxon>
    </lineage>
</organism>
<dbReference type="OrthoDB" id="6432311at2759"/>
<feature type="region of interest" description="Disordered" evidence="1">
    <location>
        <begin position="1"/>
        <end position="50"/>
    </location>
</feature>
<evidence type="ECO:0000313" key="3">
    <source>
        <dbReference type="Proteomes" id="UP000886998"/>
    </source>
</evidence>
<dbReference type="EMBL" id="BMAV01023781">
    <property type="protein sequence ID" value="GFY79792.1"/>
    <property type="molecule type" value="Genomic_DNA"/>
</dbReference>
<feature type="compositionally biased region" description="Low complexity" evidence="1">
    <location>
        <begin position="12"/>
        <end position="22"/>
    </location>
</feature>
<dbReference type="Proteomes" id="UP000886998">
    <property type="component" value="Unassembled WGS sequence"/>
</dbReference>
<feature type="compositionally biased region" description="Basic and acidic residues" evidence="1">
    <location>
        <begin position="38"/>
        <end position="50"/>
    </location>
</feature>
<accession>A0A8X7CV13</accession>
<name>A0A8X7CV13_9ARAC</name>